<dbReference type="AlphaFoldDB" id="A0A9N9IKY2"/>
<dbReference type="EMBL" id="CAJVPY010013345">
    <property type="protein sequence ID" value="CAG8739999.1"/>
    <property type="molecule type" value="Genomic_DNA"/>
</dbReference>
<gene>
    <name evidence="1" type="ORF">DERYTH_LOCUS15917</name>
</gene>
<organism evidence="1 2">
    <name type="scientific">Dentiscutata erythropus</name>
    <dbReference type="NCBI Taxonomy" id="1348616"/>
    <lineage>
        <taxon>Eukaryota</taxon>
        <taxon>Fungi</taxon>
        <taxon>Fungi incertae sedis</taxon>
        <taxon>Mucoromycota</taxon>
        <taxon>Glomeromycotina</taxon>
        <taxon>Glomeromycetes</taxon>
        <taxon>Diversisporales</taxon>
        <taxon>Gigasporaceae</taxon>
        <taxon>Dentiscutata</taxon>
    </lineage>
</organism>
<name>A0A9N9IKY2_9GLOM</name>
<evidence type="ECO:0000313" key="1">
    <source>
        <dbReference type="EMBL" id="CAG8739999.1"/>
    </source>
</evidence>
<evidence type="ECO:0000313" key="2">
    <source>
        <dbReference type="Proteomes" id="UP000789405"/>
    </source>
</evidence>
<proteinExistence type="predicted"/>
<reference evidence="1" key="1">
    <citation type="submission" date="2021-06" db="EMBL/GenBank/DDBJ databases">
        <authorList>
            <person name="Kallberg Y."/>
            <person name="Tangrot J."/>
            <person name="Rosling A."/>
        </authorList>
    </citation>
    <scope>NUCLEOTIDE SEQUENCE</scope>
    <source>
        <strain evidence="1">MA453B</strain>
    </source>
</reference>
<dbReference type="OrthoDB" id="10317839at2759"/>
<comment type="caution">
    <text evidence="1">The sequence shown here is derived from an EMBL/GenBank/DDBJ whole genome shotgun (WGS) entry which is preliminary data.</text>
</comment>
<dbReference type="Proteomes" id="UP000789405">
    <property type="component" value="Unassembled WGS sequence"/>
</dbReference>
<accession>A0A9N9IKY2</accession>
<keyword evidence="2" id="KW-1185">Reference proteome</keyword>
<protein>
    <submittedName>
        <fullName evidence="1">16586_t:CDS:1</fullName>
    </submittedName>
</protein>
<sequence>NEEFLALSFFNQKGGRKKKSIEIPSTYRIEIKPSHMMKDIKLEKNARRENNEMYNLFVIPRTSEICNIYYKAGSQEEKLIIEIEVQNFFETSND</sequence>
<feature type="non-terminal residue" evidence="1">
    <location>
        <position position="1"/>
    </location>
</feature>